<dbReference type="AlphaFoldDB" id="A0A1X2EXM8"/>
<dbReference type="InterPro" id="IPR038186">
    <property type="entry name" value="CHAD_dom_sf"/>
</dbReference>
<comment type="caution">
    <text evidence="2">The sequence shown here is derived from an EMBL/GenBank/DDBJ whole genome shotgun (WGS) entry which is preliminary data.</text>
</comment>
<dbReference type="CDD" id="cd07374">
    <property type="entry name" value="CYTH-like_Pase"/>
    <property type="match status" value="1"/>
</dbReference>
<evidence type="ECO:0000259" key="1">
    <source>
        <dbReference type="PROSITE" id="PS51708"/>
    </source>
</evidence>
<dbReference type="InterPro" id="IPR007899">
    <property type="entry name" value="CHAD_dom"/>
</dbReference>
<dbReference type="InterPro" id="IPR023577">
    <property type="entry name" value="CYTH_domain"/>
</dbReference>
<dbReference type="Gene3D" id="1.40.20.10">
    <property type="entry name" value="CHAD domain"/>
    <property type="match status" value="1"/>
</dbReference>
<dbReference type="Pfam" id="PF01928">
    <property type="entry name" value="CYTH"/>
    <property type="match status" value="1"/>
</dbReference>
<name>A0A1X2EXM8_MYCSZ</name>
<organism evidence="2 3">
    <name type="scientific">Mycobacterium szulgai</name>
    <dbReference type="NCBI Taxonomy" id="1787"/>
    <lineage>
        <taxon>Bacteria</taxon>
        <taxon>Bacillati</taxon>
        <taxon>Actinomycetota</taxon>
        <taxon>Actinomycetes</taxon>
        <taxon>Mycobacteriales</taxon>
        <taxon>Mycobacteriaceae</taxon>
        <taxon>Mycobacterium</taxon>
    </lineage>
</organism>
<protein>
    <recommendedName>
        <fullName evidence="1">CHAD domain-containing protein</fullName>
    </recommendedName>
</protein>
<dbReference type="Pfam" id="PF05235">
    <property type="entry name" value="CHAD"/>
    <property type="match status" value="1"/>
</dbReference>
<dbReference type="OrthoDB" id="9777271at2"/>
<sequence length="465" mass="51951">MNGTLERHAAWDVDDRFVLPAPNGLLGKRVRHDSVDETVVYYDTPGHDLRAFGVSLRRHDGDCEAGWRLEIPASDGRNELCWPPSDQPPAEAIGLLTGLTGGEGLVDIAKIHTLRERYRRTKPRLEVDDDRVRASVGAHLLAWREIEVDADGRDRSAAKRIGKRLRAAGARRSRYSSKLAHVAPAERIATGRAAAAFLNYLHAQLDQIAAGDIGLRRGRDPIHDTRVAIRRLRSTLRVFAPVLDESVGDMDGELRWFAGLLGDVRDCRVQQHRFGDAIDGLPDELVLGPVKARIGKDLQAVELPARAAVREAMDSERYLAIMAVLRRWRTDAPVAADITTAKLRKRLRRARRKADRRLVTALGSQPQSGQDHLLHRARKAAKRARYAAELCQPLHPAAKRKIKKYKHIQRVLGDHQDTVVATEALRKMAIAAGTTPGENGFTYGMLYARERQIAEQCRREARQLG</sequence>
<dbReference type="PANTHER" id="PTHR39339">
    <property type="entry name" value="SLR1444 PROTEIN"/>
    <property type="match status" value="1"/>
</dbReference>
<reference evidence="2 3" key="1">
    <citation type="submission" date="2016-01" db="EMBL/GenBank/DDBJ databases">
        <title>The new phylogeny of the genus Mycobacterium.</title>
        <authorList>
            <person name="Tarcisio F."/>
            <person name="Conor M."/>
            <person name="Antonella G."/>
            <person name="Elisabetta G."/>
            <person name="Giulia F.S."/>
            <person name="Sara T."/>
            <person name="Anna F."/>
            <person name="Clotilde B."/>
            <person name="Roberto B."/>
            <person name="Veronica D.S."/>
            <person name="Fabio R."/>
            <person name="Monica P."/>
            <person name="Olivier J."/>
            <person name="Enrico T."/>
            <person name="Nicola S."/>
        </authorList>
    </citation>
    <scope>NUCLEOTIDE SEQUENCE [LARGE SCALE GENOMIC DNA]</scope>
    <source>
        <strain evidence="2 3">DSM 44166</strain>
    </source>
</reference>
<accession>A0A1X2EXM8</accession>
<evidence type="ECO:0000313" key="2">
    <source>
        <dbReference type="EMBL" id="ORX10942.1"/>
    </source>
</evidence>
<proteinExistence type="predicted"/>
<dbReference type="PANTHER" id="PTHR39339:SF1">
    <property type="entry name" value="CHAD DOMAIN-CONTAINING PROTEIN"/>
    <property type="match status" value="1"/>
</dbReference>
<keyword evidence="3" id="KW-1185">Reference proteome</keyword>
<dbReference type="PROSITE" id="PS51708">
    <property type="entry name" value="CHAD"/>
    <property type="match status" value="1"/>
</dbReference>
<dbReference type="Proteomes" id="UP000193317">
    <property type="component" value="Unassembled WGS sequence"/>
</dbReference>
<feature type="domain" description="CHAD" evidence="1">
    <location>
        <begin position="190"/>
        <end position="465"/>
    </location>
</feature>
<dbReference type="EMBL" id="LQPW01000039">
    <property type="protein sequence ID" value="ORX10942.1"/>
    <property type="molecule type" value="Genomic_DNA"/>
</dbReference>
<dbReference type="RefSeq" id="WP_085670193.1">
    <property type="nucleotide sequence ID" value="NZ_JACKRU010000764.1"/>
</dbReference>
<dbReference type="InterPro" id="IPR033469">
    <property type="entry name" value="CYTH-like_dom_sf"/>
</dbReference>
<dbReference type="SMART" id="SM00880">
    <property type="entry name" value="CHAD"/>
    <property type="match status" value="1"/>
</dbReference>
<dbReference type="Gene3D" id="2.40.320.10">
    <property type="entry name" value="Hypothetical Protein Pfu-838710-001"/>
    <property type="match status" value="1"/>
</dbReference>
<dbReference type="SUPFAM" id="SSF55154">
    <property type="entry name" value="CYTH-like phosphatases"/>
    <property type="match status" value="1"/>
</dbReference>
<gene>
    <name evidence="2" type="ORF">AWC27_24130</name>
</gene>
<evidence type="ECO:0000313" key="3">
    <source>
        <dbReference type="Proteomes" id="UP000193317"/>
    </source>
</evidence>